<proteinExistence type="predicted"/>
<sequence>MTILFKSNLPTVVFYSNNKTDTITNIPDKAMVLNDTGHREL</sequence>
<accession>A0A223P0I1</accession>
<organism evidence="1 2">
    <name type="scientific">Mucilaginibacter xinganensis</name>
    <dbReference type="NCBI Taxonomy" id="1234841"/>
    <lineage>
        <taxon>Bacteria</taxon>
        <taxon>Pseudomonadati</taxon>
        <taxon>Bacteroidota</taxon>
        <taxon>Sphingobacteriia</taxon>
        <taxon>Sphingobacteriales</taxon>
        <taxon>Sphingobacteriaceae</taxon>
        <taxon>Mucilaginibacter</taxon>
    </lineage>
</organism>
<keyword evidence="2" id="KW-1185">Reference proteome</keyword>
<dbReference type="KEGG" id="muc:MuYL_3443"/>
<reference evidence="1 2" key="1">
    <citation type="submission" date="2017-08" db="EMBL/GenBank/DDBJ databases">
        <title>Complete genome sequence of Mucilaginibacter sp. strain BJC16-A31.</title>
        <authorList>
            <consortium name="Henan University of Science and Technology"/>
            <person name="You X."/>
        </authorList>
    </citation>
    <scope>NUCLEOTIDE SEQUENCE [LARGE SCALE GENOMIC DNA]</scope>
    <source>
        <strain evidence="1 2">BJC16-A31</strain>
    </source>
</reference>
<protein>
    <submittedName>
        <fullName evidence="1">Uncharacterized protein</fullName>
    </submittedName>
</protein>
<dbReference type="AlphaFoldDB" id="A0A223P0I1"/>
<name>A0A223P0I1_9SPHI</name>
<dbReference type="EMBL" id="CP022743">
    <property type="protein sequence ID" value="ASU35328.1"/>
    <property type="molecule type" value="Genomic_DNA"/>
</dbReference>
<evidence type="ECO:0000313" key="1">
    <source>
        <dbReference type="EMBL" id="ASU35328.1"/>
    </source>
</evidence>
<evidence type="ECO:0000313" key="2">
    <source>
        <dbReference type="Proteomes" id="UP000215002"/>
    </source>
</evidence>
<dbReference type="Proteomes" id="UP000215002">
    <property type="component" value="Chromosome"/>
</dbReference>
<gene>
    <name evidence="1" type="ORF">MuYL_3443</name>
</gene>